<accession>A0ABN1B429</accession>
<keyword evidence="2" id="KW-0472">Membrane</keyword>
<name>A0ABN1B429_9ACTN</name>
<feature type="transmembrane region" description="Helical" evidence="2">
    <location>
        <begin position="264"/>
        <end position="292"/>
    </location>
</feature>
<feature type="compositionally biased region" description="Acidic residues" evidence="1">
    <location>
        <begin position="190"/>
        <end position="201"/>
    </location>
</feature>
<feature type="region of interest" description="Disordered" evidence="1">
    <location>
        <begin position="185"/>
        <end position="218"/>
    </location>
</feature>
<feature type="transmembrane region" description="Helical" evidence="2">
    <location>
        <begin position="304"/>
        <end position="325"/>
    </location>
</feature>
<keyword evidence="2" id="KW-0812">Transmembrane</keyword>
<evidence type="ECO:0000313" key="3">
    <source>
        <dbReference type="EMBL" id="GAA0489519.1"/>
    </source>
</evidence>
<protein>
    <recommendedName>
        <fullName evidence="5">Integral membrane protein</fullName>
    </recommendedName>
</protein>
<gene>
    <name evidence="3" type="ORF">GCM10010361_63480</name>
</gene>
<sequence>MGIENDQLVYDYLSRVGDLAQGRGLTARQRMELVARLRARIDTGRTQGGDVKRLLAKLGTPEAWVAAAVNGEEPVPEKPPATAMERRPGALPSLLKRQPKKGGGPVPSPRSGAQPMVPQQAAPPPHLADLDQLGGRDAAPDREAAPEEEPDWWRVGAEPFGTVQQYGPGETVPGFVGGIEIEEIRRPPETDEEGSEGEGSDEAAAVGTEAAEKGRRGLPGVLKKATGKVLPRRREAAAAPAAAPAAEGAGEAVAAAPRPKPSPVLVLAVLLLAAGAAVGSWLAAALGWVVAYSSRKLSRAEAKFAALGVPGLVCAAVLVWLWGRFAGKWGDPLGQGRLGPELTEALPVVVRVAAVASALFLLWRMRRRPR</sequence>
<evidence type="ECO:0000256" key="1">
    <source>
        <dbReference type="SAM" id="MobiDB-lite"/>
    </source>
</evidence>
<evidence type="ECO:0000313" key="4">
    <source>
        <dbReference type="Proteomes" id="UP001500909"/>
    </source>
</evidence>
<dbReference type="EMBL" id="BAAABY010000045">
    <property type="protein sequence ID" value="GAA0489519.1"/>
    <property type="molecule type" value="Genomic_DNA"/>
</dbReference>
<comment type="caution">
    <text evidence="3">The sequence shown here is derived from an EMBL/GenBank/DDBJ whole genome shotgun (WGS) entry which is preliminary data.</text>
</comment>
<proteinExistence type="predicted"/>
<keyword evidence="2" id="KW-1133">Transmembrane helix</keyword>
<feature type="transmembrane region" description="Helical" evidence="2">
    <location>
        <begin position="345"/>
        <end position="363"/>
    </location>
</feature>
<organism evidence="3 4">
    <name type="scientific">Streptomyces olivaceiscleroticus</name>
    <dbReference type="NCBI Taxonomy" id="68245"/>
    <lineage>
        <taxon>Bacteria</taxon>
        <taxon>Bacillati</taxon>
        <taxon>Actinomycetota</taxon>
        <taxon>Actinomycetes</taxon>
        <taxon>Kitasatosporales</taxon>
        <taxon>Streptomycetaceae</taxon>
        <taxon>Streptomyces</taxon>
    </lineage>
</organism>
<dbReference type="RefSeq" id="WP_346098773.1">
    <property type="nucleotide sequence ID" value="NZ_BAAABY010000045.1"/>
</dbReference>
<feature type="region of interest" description="Disordered" evidence="1">
    <location>
        <begin position="69"/>
        <end position="154"/>
    </location>
</feature>
<reference evidence="3 4" key="1">
    <citation type="journal article" date="2019" name="Int. J. Syst. Evol. Microbiol.">
        <title>The Global Catalogue of Microorganisms (GCM) 10K type strain sequencing project: providing services to taxonomists for standard genome sequencing and annotation.</title>
        <authorList>
            <consortium name="The Broad Institute Genomics Platform"/>
            <consortium name="The Broad Institute Genome Sequencing Center for Infectious Disease"/>
            <person name="Wu L."/>
            <person name="Ma J."/>
        </authorList>
    </citation>
    <scope>NUCLEOTIDE SEQUENCE [LARGE SCALE GENOMIC DNA]</scope>
    <source>
        <strain evidence="3 4">JCM 4805</strain>
    </source>
</reference>
<evidence type="ECO:0000256" key="2">
    <source>
        <dbReference type="SAM" id="Phobius"/>
    </source>
</evidence>
<dbReference type="Proteomes" id="UP001500909">
    <property type="component" value="Unassembled WGS sequence"/>
</dbReference>
<keyword evidence="4" id="KW-1185">Reference proteome</keyword>
<evidence type="ECO:0008006" key="5">
    <source>
        <dbReference type="Google" id="ProtNLM"/>
    </source>
</evidence>